<evidence type="ECO:0000256" key="1">
    <source>
        <dbReference type="ARBA" id="ARBA00004123"/>
    </source>
</evidence>
<dbReference type="Pfam" id="PF00439">
    <property type="entry name" value="Bromodomain"/>
    <property type="match status" value="1"/>
</dbReference>
<evidence type="ECO:0000313" key="10">
    <source>
        <dbReference type="EMBL" id="MQL90432.1"/>
    </source>
</evidence>
<dbReference type="Pfam" id="PF12157">
    <property type="entry name" value="DUF3591"/>
    <property type="match status" value="1"/>
</dbReference>
<dbReference type="EMBL" id="NMUH01001241">
    <property type="protein sequence ID" value="MQL90432.1"/>
    <property type="molecule type" value="Genomic_DNA"/>
</dbReference>
<dbReference type="InterPro" id="IPR001487">
    <property type="entry name" value="Bromodomain"/>
</dbReference>
<dbReference type="PROSITE" id="PS50014">
    <property type="entry name" value="BROMODOMAIN_2"/>
    <property type="match status" value="1"/>
</dbReference>
<organism evidence="10 11">
    <name type="scientific">Colocasia esculenta</name>
    <name type="common">Wild taro</name>
    <name type="synonym">Arum esculentum</name>
    <dbReference type="NCBI Taxonomy" id="4460"/>
    <lineage>
        <taxon>Eukaryota</taxon>
        <taxon>Viridiplantae</taxon>
        <taxon>Streptophyta</taxon>
        <taxon>Embryophyta</taxon>
        <taxon>Tracheophyta</taxon>
        <taxon>Spermatophyta</taxon>
        <taxon>Magnoliopsida</taxon>
        <taxon>Liliopsida</taxon>
        <taxon>Araceae</taxon>
        <taxon>Aroideae</taxon>
        <taxon>Colocasieae</taxon>
        <taxon>Colocasia</taxon>
    </lineage>
</organism>
<dbReference type="GO" id="GO:0004402">
    <property type="term" value="F:histone acetyltransferase activity"/>
    <property type="evidence" value="ECO:0007669"/>
    <property type="project" value="InterPro"/>
</dbReference>
<feature type="domain" description="Bromo" evidence="9">
    <location>
        <begin position="867"/>
        <end position="937"/>
    </location>
</feature>
<dbReference type="GO" id="GO:0017025">
    <property type="term" value="F:TBP-class protein binding"/>
    <property type="evidence" value="ECO:0007669"/>
    <property type="project" value="InterPro"/>
</dbReference>
<gene>
    <name evidence="10" type="ORF">Taro_023035</name>
</gene>
<dbReference type="AlphaFoldDB" id="A0A843UW67"/>
<evidence type="ECO:0000256" key="5">
    <source>
        <dbReference type="ARBA" id="ARBA00023163"/>
    </source>
</evidence>
<dbReference type="GO" id="GO:0051123">
    <property type="term" value="P:RNA polymerase II preinitiation complex assembly"/>
    <property type="evidence" value="ECO:0007669"/>
    <property type="project" value="TreeGrafter"/>
</dbReference>
<dbReference type="Gene3D" id="1.20.920.10">
    <property type="entry name" value="Bromodomain-like"/>
    <property type="match status" value="1"/>
</dbReference>
<accession>A0A843UW67</accession>
<proteinExistence type="inferred from homology"/>
<evidence type="ECO:0000256" key="7">
    <source>
        <dbReference type="PROSITE-ProRule" id="PRU00035"/>
    </source>
</evidence>
<keyword evidence="6" id="KW-0539">Nucleus</keyword>
<evidence type="ECO:0000256" key="2">
    <source>
        <dbReference type="ARBA" id="ARBA00009064"/>
    </source>
</evidence>
<evidence type="ECO:0000259" key="9">
    <source>
        <dbReference type="PROSITE" id="PS50014"/>
    </source>
</evidence>
<evidence type="ECO:0000256" key="3">
    <source>
        <dbReference type="ARBA" id="ARBA00023015"/>
    </source>
</evidence>
<dbReference type="CDD" id="cd04369">
    <property type="entry name" value="Bromodomain"/>
    <property type="match status" value="1"/>
</dbReference>
<dbReference type="InterPro" id="IPR041670">
    <property type="entry name" value="Znf-CCHC_6"/>
</dbReference>
<sequence length="973" mass="110791">MEVMSPGTKNVQTYIWNRLLVHIYREFRAKEKPGFRPYVRADELYALFPSLTEALIRKRLKHCADLQRSRNGILRWEMRPDFRIPSEEELRRMVTPENVCSYESMQAGLYCLKHLGIGRLTHPVGLSSAMNQLPDEAIALAAASHIERELLITSWSLSNNFVACTNQDRENIERLEITGVGDPSGRGLGFSYVRVTPKAPLTSAVVKKKVTVGRGGSTVTGTDADLRRLSMDAAREVLLKFNVPDEQIGKLTRWHRIALVRRLSSEQAASGITVEAATLSKFARGQRMSFLQLQQQTREKCQEIWDRQFQSLSAADGDENESDSEANSDLDSFAGDLENLLDAEECEEGEEGDIEFKNDKADVVKGLKMRRCPSQTQTKEEVEDDEAEAAMIRRLLEDDEKDIEKKKKIKPTVVGFSTKLGSESVDRTKKPGAVIKRIVTTLPQSTFSVVSKESSMREPKEMQMGNFLGEKKTPLEGKAVRDEKTDELQTGFVKKQSKAAKDGQKVIKEKKPTDKPVRESFVCGACGQMGHMRTNKNCPKYQELEMATSENLSLKSHPSETGMQLVPKTPSKRLMKVESSENTDKSGTKAPEKILPLKFKYGPADAHREKSLQGPESSEKQTELNVGMETKPTKKIKKIIISNKTKPKDSEQEVLRPSVVIRVPTDLEKDQPRKKIIFKQTKGVGNLESTKQISDIGVDDGFRKTKKITELASLETPRKQHNQFYADETKKSKTTDGKKFWKGEIKKKRESISEGRTRRLLEEERHIQEQQRILDIRRHQEAKELEEQQKAKKKKKKKKTDFQDEYPEEYRTNRNDRRIPERDRAAKRRPIVDLGHHAAEYAPLTKRRRGGEVLLSNILLNIVDTLRDCDVSYVFLKPVSKKEAPDYFDIITHPMDLSTIKEKVRKMEYKSRDDFRQDVLLIQYNAHIYNDGRKHGIVGNPAIPPLADQLVELCNYLLEKHDGSLTEAESGIE</sequence>
<comment type="similarity">
    <text evidence="2">Belongs to the TAF1 family.</text>
</comment>
<evidence type="ECO:0000256" key="6">
    <source>
        <dbReference type="ARBA" id="ARBA00023242"/>
    </source>
</evidence>
<keyword evidence="3" id="KW-0805">Transcription regulation</keyword>
<keyword evidence="11" id="KW-1185">Reference proteome</keyword>
<name>A0A843UW67_COLES</name>
<feature type="compositionally biased region" description="Basic and acidic residues" evidence="8">
    <location>
        <begin position="808"/>
        <end position="825"/>
    </location>
</feature>
<dbReference type="GO" id="GO:0016251">
    <property type="term" value="F:RNA polymerase II general transcription initiation factor activity"/>
    <property type="evidence" value="ECO:0007669"/>
    <property type="project" value="InterPro"/>
</dbReference>
<dbReference type="PANTHER" id="PTHR13900">
    <property type="entry name" value="TRANSCRIPTION INITIATION FACTOR TFIID"/>
    <property type="match status" value="1"/>
</dbReference>
<dbReference type="InterPro" id="IPR018359">
    <property type="entry name" value="Bromodomain_CS"/>
</dbReference>
<dbReference type="SMART" id="SM00297">
    <property type="entry name" value="BROMO"/>
    <property type="match status" value="1"/>
</dbReference>
<dbReference type="InterPro" id="IPR022591">
    <property type="entry name" value="TAF1_HAT_dom"/>
</dbReference>
<feature type="compositionally biased region" description="Basic and acidic residues" evidence="8">
    <location>
        <begin position="605"/>
        <end position="622"/>
    </location>
</feature>
<dbReference type="Proteomes" id="UP000652761">
    <property type="component" value="Unassembled WGS sequence"/>
</dbReference>
<dbReference type="SUPFAM" id="SSF47370">
    <property type="entry name" value="Bromodomain"/>
    <property type="match status" value="1"/>
</dbReference>
<dbReference type="PRINTS" id="PR00503">
    <property type="entry name" value="BROMODOMAIN"/>
</dbReference>
<dbReference type="PROSITE" id="PS00633">
    <property type="entry name" value="BROMODOMAIN_1"/>
    <property type="match status" value="1"/>
</dbReference>
<dbReference type="Pfam" id="PF15288">
    <property type="entry name" value="zf-CCHC_6"/>
    <property type="match status" value="1"/>
</dbReference>
<dbReference type="GO" id="GO:0005669">
    <property type="term" value="C:transcription factor TFIID complex"/>
    <property type="evidence" value="ECO:0007669"/>
    <property type="project" value="InterPro"/>
</dbReference>
<evidence type="ECO:0000313" key="11">
    <source>
        <dbReference type="Proteomes" id="UP000652761"/>
    </source>
</evidence>
<feature type="region of interest" description="Disordered" evidence="8">
    <location>
        <begin position="783"/>
        <end position="825"/>
    </location>
</feature>
<dbReference type="InterPro" id="IPR040240">
    <property type="entry name" value="TAF1"/>
</dbReference>
<keyword evidence="4 7" id="KW-0103">Bromodomain</keyword>
<dbReference type="PANTHER" id="PTHR13900:SF0">
    <property type="entry name" value="TRANSCRIPTION INITIATION FACTOR TFIID SUBUNIT 1"/>
    <property type="match status" value="1"/>
</dbReference>
<evidence type="ECO:0000256" key="8">
    <source>
        <dbReference type="SAM" id="MobiDB-lite"/>
    </source>
</evidence>
<comment type="caution">
    <text evidence="10">The sequence shown here is derived from an EMBL/GenBank/DDBJ whole genome shotgun (WGS) entry which is preliminary data.</text>
</comment>
<dbReference type="InterPro" id="IPR036427">
    <property type="entry name" value="Bromodomain-like_sf"/>
</dbReference>
<protein>
    <recommendedName>
        <fullName evidence="9">Bromo domain-containing protein</fullName>
    </recommendedName>
</protein>
<dbReference type="OrthoDB" id="21449at2759"/>
<reference evidence="10" key="1">
    <citation type="submission" date="2017-07" db="EMBL/GenBank/DDBJ databases">
        <title>Taro Niue Genome Assembly and Annotation.</title>
        <authorList>
            <person name="Atibalentja N."/>
            <person name="Keating K."/>
            <person name="Fields C.J."/>
        </authorList>
    </citation>
    <scope>NUCLEOTIDE SEQUENCE</scope>
    <source>
        <strain evidence="10">Niue_2</strain>
        <tissue evidence="10">Leaf</tissue>
    </source>
</reference>
<evidence type="ECO:0000256" key="4">
    <source>
        <dbReference type="ARBA" id="ARBA00023117"/>
    </source>
</evidence>
<feature type="region of interest" description="Disordered" evidence="8">
    <location>
        <begin position="605"/>
        <end position="625"/>
    </location>
</feature>
<comment type="subcellular location">
    <subcellularLocation>
        <location evidence="1">Nucleus</location>
    </subcellularLocation>
</comment>
<keyword evidence="5" id="KW-0804">Transcription</keyword>